<dbReference type="Pfam" id="PF04542">
    <property type="entry name" value="Sigma70_r2"/>
    <property type="match status" value="1"/>
</dbReference>
<evidence type="ECO:0008006" key="9">
    <source>
        <dbReference type="Google" id="ProtNLM"/>
    </source>
</evidence>
<dbReference type="NCBIfam" id="TIGR02985">
    <property type="entry name" value="Sig70_bacteroi1"/>
    <property type="match status" value="1"/>
</dbReference>
<dbReference type="Gene3D" id="1.10.1740.10">
    <property type="match status" value="1"/>
</dbReference>
<organism evidence="7 8">
    <name type="scientific">Niastella populi</name>
    <dbReference type="NCBI Taxonomy" id="550983"/>
    <lineage>
        <taxon>Bacteria</taxon>
        <taxon>Pseudomonadati</taxon>
        <taxon>Bacteroidota</taxon>
        <taxon>Chitinophagia</taxon>
        <taxon>Chitinophagales</taxon>
        <taxon>Chitinophagaceae</taxon>
        <taxon>Niastella</taxon>
    </lineage>
</organism>
<proteinExistence type="inferred from homology"/>
<dbReference type="RefSeq" id="WP_081169665.1">
    <property type="nucleotide sequence ID" value="NZ_LWBP01000211.1"/>
</dbReference>
<dbReference type="Proteomes" id="UP000192276">
    <property type="component" value="Unassembled WGS sequence"/>
</dbReference>
<keyword evidence="8" id="KW-1185">Reference proteome</keyword>
<evidence type="ECO:0000313" key="8">
    <source>
        <dbReference type="Proteomes" id="UP000192276"/>
    </source>
</evidence>
<keyword evidence="4" id="KW-0804">Transcription</keyword>
<dbReference type="NCBIfam" id="TIGR02937">
    <property type="entry name" value="sigma70-ECF"/>
    <property type="match status" value="1"/>
</dbReference>
<evidence type="ECO:0000259" key="6">
    <source>
        <dbReference type="Pfam" id="PF08281"/>
    </source>
</evidence>
<dbReference type="InterPro" id="IPR013325">
    <property type="entry name" value="RNA_pol_sigma_r2"/>
</dbReference>
<comment type="caution">
    <text evidence="7">The sequence shown here is derived from an EMBL/GenBank/DDBJ whole genome shotgun (WGS) entry which is preliminary data.</text>
</comment>
<dbReference type="PANTHER" id="PTHR43133">
    <property type="entry name" value="RNA POLYMERASE ECF-TYPE SIGMA FACTO"/>
    <property type="match status" value="1"/>
</dbReference>
<evidence type="ECO:0000256" key="4">
    <source>
        <dbReference type="ARBA" id="ARBA00023163"/>
    </source>
</evidence>
<comment type="similarity">
    <text evidence="1">Belongs to the sigma-70 factor family. ECF subfamily.</text>
</comment>
<dbReference type="PANTHER" id="PTHR43133:SF46">
    <property type="entry name" value="RNA POLYMERASE SIGMA-70 FACTOR ECF SUBFAMILY"/>
    <property type="match status" value="1"/>
</dbReference>
<dbReference type="EMBL" id="LWBP01000211">
    <property type="protein sequence ID" value="OQP52913.1"/>
    <property type="molecule type" value="Genomic_DNA"/>
</dbReference>
<dbReference type="CDD" id="cd06171">
    <property type="entry name" value="Sigma70_r4"/>
    <property type="match status" value="1"/>
</dbReference>
<dbReference type="InterPro" id="IPR039425">
    <property type="entry name" value="RNA_pol_sigma-70-like"/>
</dbReference>
<dbReference type="InterPro" id="IPR014327">
    <property type="entry name" value="RNA_pol_sigma70_bacteroid"/>
</dbReference>
<evidence type="ECO:0000256" key="1">
    <source>
        <dbReference type="ARBA" id="ARBA00010641"/>
    </source>
</evidence>
<keyword evidence="3" id="KW-0731">Sigma factor</keyword>
<feature type="domain" description="RNA polymerase sigma-70 region 2" evidence="5">
    <location>
        <begin position="17"/>
        <end position="81"/>
    </location>
</feature>
<dbReference type="GO" id="GO:0016987">
    <property type="term" value="F:sigma factor activity"/>
    <property type="evidence" value="ECO:0007669"/>
    <property type="project" value="UniProtKB-KW"/>
</dbReference>
<dbReference type="InterPro" id="IPR013249">
    <property type="entry name" value="RNA_pol_sigma70_r4_t2"/>
</dbReference>
<dbReference type="GO" id="GO:0003677">
    <property type="term" value="F:DNA binding"/>
    <property type="evidence" value="ECO:0007669"/>
    <property type="project" value="InterPro"/>
</dbReference>
<protein>
    <recommendedName>
        <fullName evidence="9">RNA polymerase sigma-70 factor</fullName>
    </recommendedName>
</protein>
<keyword evidence="2" id="KW-0805">Transcription regulation</keyword>
<dbReference type="InterPro" id="IPR014284">
    <property type="entry name" value="RNA_pol_sigma-70_dom"/>
</dbReference>
<dbReference type="AlphaFoldDB" id="A0A1V9F3B7"/>
<dbReference type="GO" id="GO:0006352">
    <property type="term" value="P:DNA-templated transcription initiation"/>
    <property type="evidence" value="ECO:0007669"/>
    <property type="project" value="InterPro"/>
</dbReference>
<dbReference type="InterPro" id="IPR007627">
    <property type="entry name" value="RNA_pol_sigma70_r2"/>
</dbReference>
<dbReference type="InterPro" id="IPR013324">
    <property type="entry name" value="RNA_pol_sigma_r3/r4-like"/>
</dbReference>
<reference evidence="8" key="1">
    <citation type="submission" date="2016-04" db="EMBL/GenBank/DDBJ databases">
        <authorList>
            <person name="Chen L."/>
            <person name="Zhuang W."/>
            <person name="Wang G."/>
        </authorList>
    </citation>
    <scope>NUCLEOTIDE SEQUENCE [LARGE SCALE GENOMIC DNA]</scope>
    <source>
        <strain evidence="8">208</strain>
    </source>
</reference>
<name>A0A1V9F3B7_9BACT</name>
<dbReference type="Pfam" id="PF08281">
    <property type="entry name" value="Sigma70_r4_2"/>
    <property type="match status" value="1"/>
</dbReference>
<feature type="domain" description="RNA polymerase sigma factor 70 region 4 type 2" evidence="6">
    <location>
        <begin position="113"/>
        <end position="162"/>
    </location>
</feature>
<dbReference type="STRING" id="550983.A4R26_28185"/>
<gene>
    <name evidence="7" type="ORF">A4R26_28185</name>
</gene>
<dbReference type="SUPFAM" id="SSF88659">
    <property type="entry name" value="Sigma3 and sigma4 domains of RNA polymerase sigma factors"/>
    <property type="match status" value="1"/>
</dbReference>
<dbReference type="OrthoDB" id="659361at2"/>
<dbReference type="InterPro" id="IPR036388">
    <property type="entry name" value="WH-like_DNA-bd_sf"/>
</dbReference>
<evidence type="ECO:0000313" key="7">
    <source>
        <dbReference type="EMBL" id="OQP52913.1"/>
    </source>
</evidence>
<dbReference type="SUPFAM" id="SSF88946">
    <property type="entry name" value="Sigma2 domain of RNA polymerase sigma factors"/>
    <property type="match status" value="1"/>
</dbReference>
<sequence length="186" mass="21865">MQEPEQLYRLYQEAFYKYYEPLCRYAFTIVKEAHSCEDIVQETFLRVWEKKQNLIGSEELTWYLYTAIRNNCLTFLDKRQKTVLGEFSGREIIETPGERPAVKAKETDYETLLKAALENLPPRCREVFMLSRVSNLTYKQISDTLGISIKTVENQMGKALKILRAYIRQKQEIPAIVSIFFMILPS</sequence>
<accession>A0A1V9F3B7</accession>
<evidence type="ECO:0000256" key="3">
    <source>
        <dbReference type="ARBA" id="ARBA00023082"/>
    </source>
</evidence>
<evidence type="ECO:0000259" key="5">
    <source>
        <dbReference type="Pfam" id="PF04542"/>
    </source>
</evidence>
<evidence type="ECO:0000256" key="2">
    <source>
        <dbReference type="ARBA" id="ARBA00023015"/>
    </source>
</evidence>
<dbReference type="Gene3D" id="1.10.10.10">
    <property type="entry name" value="Winged helix-like DNA-binding domain superfamily/Winged helix DNA-binding domain"/>
    <property type="match status" value="1"/>
</dbReference>